<dbReference type="Gene3D" id="3.40.50.2300">
    <property type="match status" value="1"/>
</dbReference>
<protein>
    <submittedName>
        <fullName evidence="3">Arsenate reductase</fullName>
        <ecNumber evidence="3">1.20.4.1</ecNumber>
    </submittedName>
</protein>
<dbReference type="InterPro" id="IPR036196">
    <property type="entry name" value="Ptyr_pPase_sf"/>
</dbReference>
<sequence length="141" mass="15861">MTDSAHEKSILFLCVANAARSQMAEGLARTLLPDDWRIASAGSEPGTLDPRAVTVMQEIGIDISDQYSKSIDSLDLTSYHWIITLCQEEVCPIVSGQFERKHWPSPDPARHESDDLDGFRETREAIKTMLKTQFREHLEGT</sequence>
<dbReference type="PANTHER" id="PTHR43428">
    <property type="entry name" value="ARSENATE REDUCTASE"/>
    <property type="match status" value="1"/>
</dbReference>
<gene>
    <name evidence="3" type="ORF">J2T60_001385</name>
</gene>
<keyword evidence="1" id="KW-0059">Arsenical resistance</keyword>
<dbReference type="GO" id="GO:0008794">
    <property type="term" value="F:arsenate reductase (glutaredoxin) activity"/>
    <property type="evidence" value="ECO:0007669"/>
    <property type="project" value="UniProtKB-EC"/>
</dbReference>
<dbReference type="PANTHER" id="PTHR43428:SF1">
    <property type="entry name" value="ARSENATE REDUCTASE"/>
    <property type="match status" value="1"/>
</dbReference>
<keyword evidence="4" id="KW-1185">Reference proteome</keyword>
<evidence type="ECO:0000313" key="3">
    <source>
        <dbReference type="EMBL" id="MCP1727420.1"/>
    </source>
</evidence>
<dbReference type="Proteomes" id="UP001523550">
    <property type="component" value="Unassembled WGS sequence"/>
</dbReference>
<comment type="caution">
    <text evidence="3">The sequence shown here is derived from an EMBL/GenBank/DDBJ whole genome shotgun (WGS) entry which is preliminary data.</text>
</comment>
<evidence type="ECO:0000259" key="2">
    <source>
        <dbReference type="SMART" id="SM00226"/>
    </source>
</evidence>
<dbReference type="SMART" id="SM00226">
    <property type="entry name" value="LMWPc"/>
    <property type="match status" value="1"/>
</dbReference>
<accession>A0ABT1G940</accession>
<dbReference type="EC" id="1.20.4.1" evidence="3"/>
<reference evidence="3 4" key="1">
    <citation type="submission" date="2022-03" db="EMBL/GenBank/DDBJ databases">
        <title>Genomic Encyclopedia of Type Strains, Phase III (KMG-III): the genomes of soil and plant-associated and newly described type strains.</title>
        <authorList>
            <person name="Whitman W."/>
        </authorList>
    </citation>
    <scope>NUCLEOTIDE SEQUENCE [LARGE SCALE GENOMIC DNA]</scope>
    <source>
        <strain evidence="3 4">BSker1</strain>
    </source>
</reference>
<feature type="domain" description="Phosphotyrosine protein phosphatase I" evidence="2">
    <location>
        <begin position="8"/>
        <end position="136"/>
    </location>
</feature>
<evidence type="ECO:0000256" key="1">
    <source>
        <dbReference type="ARBA" id="ARBA00022849"/>
    </source>
</evidence>
<organism evidence="3 4">
    <name type="scientific">Natronospira proteinivora</name>
    <dbReference type="NCBI Taxonomy" id="1807133"/>
    <lineage>
        <taxon>Bacteria</taxon>
        <taxon>Pseudomonadati</taxon>
        <taxon>Pseudomonadota</taxon>
        <taxon>Gammaproteobacteria</taxon>
        <taxon>Natronospirales</taxon>
        <taxon>Natronospiraceae</taxon>
        <taxon>Natronospira</taxon>
    </lineage>
</organism>
<keyword evidence="3" id="KW-0560">Oxidoreductase</keyword>
<dbReference type="SUPFAM" id="SSF52788">
    <property type="entry name" value="Phosphotyrosine protein phosphatases I"/>
    <property type="match status" value="1"/>
</dbReference>
<dbReference type="EMBL" id="JALJYF010000001">
    <property type="protein sequence ID" value="MCP1727420.1"/>
    <property type="molecule type" value="Genomic_DNA"/>
</dbReference>
<dbReference type="Pfam" id="PF01451">
    <property type="entry name" value="LMWPc"/>
    <property type="match status" value="1"/>
</dbReference>
<dbReference type="CDD" id="cd16345">
    <property type="entry name" value="LMWP_ArsC"/>
    <property type="match status" value="1"/>
</dbReference>
<dbReference type="RefSeq" id="WP_253447331.1">
    <property type="nucleotide sequence ID" value="NZ_JALJYF010000001.1"/>
</dbReference>
<name>A0ABT1G940_9GAMM</name>
<dbReference type="InterPro" id="IPR023485">
    <property type="entry name" value="Ptyr_pPase"/>
</dbReference>
<proteinExistence type="predicted"/>
<evidence type="ECO:0000313" key="4">
    <source>
        <dbReference type="Proteomes" id="UP001523550"/>
    </source>
</evidence>